<evidence type="ECO:0000313" key="11">
    <source>
        <dbReference type="Proteomes" id="UP001367508"/>
    </source>
</evidence>
<comment type="caution">
    <text evidence="10">The sequence shown here is derived from an EMBL/GenBank/DDBJ whole genome shotgun (WGS) entry which is preliminary data.</text>
</comment>
<keyword evidence="6" id="KW-0067">ATP-binding</keyword>
<keyword evidence="11" id="KW-1185">Reference proteome</keyword>
<dbReference type="AlphaFoldDB" id="A0AAN9QJM2"/>
<evidence type="ECO:0000256" key="2">
    <source>
        <dbReference type="ARBA" id="ARBA00022527"/>
    </source>
</evidence>
<evidence type="ECO:0000256" key="4">
    <source>
        <dbReference type="ARBA" id="ARBA00022741"/>
    </source>
</evidence>
<gene>
    <name evidence="10" type="ORF">VNO77_20732</name>
</gene>
<dbReference type="FunFam" id="3.30.200.20:FF:000075">
    <property type="entry name" value="Probable serine/threonine-protein kinase WNK1"/>
    <property type="match status" value="1"/>
</dbReference>
<dbReference type="CDD" id="cd13983">
    <property type="entry name" value="STKc_WNK"/>
    <property type="match status" value="1"/>
</dbReference>
<keyword evidence="4" id="KW-0547">Nucleotide-binding</keyword>
<proteinExistence type="predicted"/>
<evidence type="ECO:0000313" key="10">
    <source>
        <dbReference type="EMBL" id="KAK7340040.1"/>
    </source>
</evidence>
<keyword evidence="5" id="KW-0418">Kinase</keyword>
<reference evidence="10 11" key="1">
    <citation type="submission" date="2024-01" db="EMBL/GenBank/DDBJ databases">
        <title>The genomes of 5 underutilized Papilionoideae crops provide insights into root nodulation and disease resistanc.</title>
        <authorList>
            <person name="Jiang F."/>
        </authorList>
    </citation>
    <scope>NUCLEOTIDE SEQUENCE [LARGE SCALE GENOMIC DNA]</scope>
    <source>
        <strain evidence="10">LVBAO_FW01</strain>
        <tissue evidence="10">Leaves</tissue>
    </source>
</reference>
<sequence length="629" mass="72090">MEISDIINTAMYKGRFCTSGGVKAQLGYVETDPSGRYGRFRDVLGRGAMKTVYRAFDELLGIEVAWNQVKLGDVFHSPDQLQRLYSEVHLLKHLDHDSMMIFYGSWIDVNNRTFNFITELFTSGTLREYRQKYKRVDIRAVKNWSRQILNGLEYLHSHNPPVIHRDLKCDNIFVNGHQGQVKIGDLGLAAILRSSQHAHSVIGTPEFMAPELYEEKYNELVDIYSFGMCMIEMLTFEFPYSECSNPAQIYKKVTSGKLPDAFYRIQNLEAQRFVGRCLANVSNRPSAKELLLDPFLATDQLESQLPPPCIPLPTNQTLKLNSPTIVPSEHFPSCHQTKNADMTITGSINEEDNTVFLKVRISDKMGHTRHVFFPFDTIKDTAIEVAMEMVEELEISHLEPLEIAAMIDHEISTLVPSWRDRVKCHHQRQYSFNYEEDEDVNNHHPFFLSSSPSSPHGSVHKSACSSSKTHFRGNHYPFTTQEWPQDDVFVNDDASSQSSMNSFKCSNFQFWDNEDEQGPGPKVAVDGAEQNKCTGSYRGGEAEDSFTKQFYQYPRMDSYCSCKYGSSRASGCARLTRIRSCPHERVRSQQLQRSLMLEEIYNKRRMYNTVGAVENIGFRYPNRSGCFPR</sequence>
<dbReference type="InterPro" id="IPR011009">
    <property type="entry name" value="Kinase-like_dom_sf"/>
</dbReference>
<keyword evidence="2" id="KW-0723">Serine/threonine-protein kinase</keyword>
<dbReference type="PANTHER" id="PTHR13902">
    <property type="entry name" value="SERINE/THREONINE-PROTEIN KINASE WNK WITH NO LYSINE -RELATED"/>
    <property type="match status" value="1"/>
</dbReference>
<feature type="domain" description="Protein kinase" evidence="9">
    <location>
        <begin position="38"/>
        <end position="296"/>
    </location>
</feature>
<accession>A0AAN9QJM2</accession>
<evidence type="ECO:0000256" key="6">
    <source>
        <dbReference type="ARBA" id="ARBA00022840"/>
    </source>
</evidence>
<dbReference type="Pfam" id="PF00069">
    <property type="entry name" value="Pkinase"/>
    <property type="match status" value="1"/>
</dbReference>
<evidence type="ECO:0000256" key="5">
    <source>
        <dbReference type="ARBA" id="ARBA00022777"/>
    </source>
</evidence>
<dbReference type="GO" id="GO:0004674">
    <property type="term" value="F:protein serine/threonine kinase activity"/>
    <property type="evidence" value="ECO:0007669"/>
    <property type="project" value="UniProtKB-KW"/>
</dbReference>
<evidence type="ECO:0000256" key="7">
    <source>
        <dbReference type="ARBA" id="ARBA00047899"/>
    </source>
</evidence>
<name>A0AAN9QJM2_CANGL</name>
<dbReference type="FunFam" id="1.10.510.10:FF:000046">
    <property type="entry name" value="probable serine/threonine-protein kinase WNK9"/>
    <property type="match status" value="1"/>
</dbReference>
<dbReference type="Proteomes" id="UP001367508">
    <property type="component" value="Unassembled WGS sequence"/>
</dbReference>
<dbReference type="SMART" id="SM00220">
    <property type="entry name" value="S_TKc"/>
    <property type="match status" value="1"/>
</dbReference>
<evidence type="ECO:0000256" key="8">
    <source>
        <dbReference type="ARBA" id="ARBA00048679"/>
    </source>
</evidence>
<dbReference type="Gene3D" id="3.30.200.20">
    <property type="entry name" value="Phosphorylase Kinase, domain 1"/>
    <property type="match status" value="1"/>
</dbReference>
<dbReference type="SUPFAM" id="SSF56112">
    <property type="entry name" value="Protein kinase-like (PK-like)"/>
    <property type="match status" value="1"/>
</dbReference>
<evidence type="ECO:0000256" key="3">
    <source>
        <dbReference type="ARBA" id="ARBA00022679"/>
    </source>
</evidence>
<organism evidence="10 11">
    <name type="scientific">Canavalia gladiata</name>
    <name type="common">Sword bean</name>
    <name type="synonym">Dolichos gladiatus</name>
    <dbReference type="NCBI Taxonomy" id="3824"/>
    <lineage>
        <taxon>Eukaryota</taxon>
        <taxon>Viridiplantae</taxon>
        <taxon>Streptophyta</taxon>
        <taxon>Embryophyta</taxon>
        <taxon>Tracheophyta</taxon>
        <taxon>Spermatophyta</taxon>
        <taxon>Magnoliopsida</taxon>
        <taxon>eudicotyledons</taxon>
        <taxon>Gunneridae</taxon>
        <taxon>Pentapetalae</taxon>
        <taxon>rosids</taxon>
        <taxon>fabids</taxon>
        <taxon>Fabales</taxon>
        <taxon>Fabaceae</taxon>
        <taxon>Papilionoideae</taxon>
        <taxon>50 kb inversion clade</taxon>
        <taxon>NPAAA clade</taxon>
        <taxon>indigoferoid/millettioid clade</taxon>
        <taxon>Phaseoleae</taxon>
        <taxon>Canavalia</taxon>
    </lineage>
</organism>
<protein>
    <recommendedName>
        <fullName evidence="1">non-specific serine/threonine protein kinase</fullName>
        <ecNumber evidence="1">2.7.11.1</ecNumber>
    </recommendedName>
</protein>
<dbReference type="InterPro" id="IPR008271">
    <property type="entry name" value="Ser/Thr_kinase_AS"/>
</dbReference>
<dbReference type="InterPro" id="IPR050588">
    <property type="entry name" value="WNK_Ser-Thr_kinase"/>
</dbReference>
<comment type="catalytic activity">
    <reaction evidence="8">
        <text>L-seryl-[protein] + ATP = O-phospho-L-seryl-[protein] + ADP + H(+)</text>
        <dbReference type="Rhea" id="RHEA:17989"/>
        <dbReference type="Rhea" id="RHEA-COMP:9863"/>
        <dbReference type="Rhea" id="RHEA-COMP:11604"/>
        <dbReference type="ChEBI" id="CHEBI:15378"/>
        <dbReference type="ChEBI" id="CHEBI:29999"/>
        <dbReference type="ChEBI" id="CHEBI:30616"/>
        <dbReference type="ChEBI" id="CHEBI:83421"/>
        <dbReference type="ChEBI" id="CHEBI:456216"/>
        <dbReference type="EC" id="2.7.11.1"/>
    </reaction>
</comment>
<evidence type="ECO:0000256" key="1">
    <source>
        <dbReference type="ARBA" id="ARBA00012513"/>
    </source>
</evidence>
<comment type="catalytic activity">
    <reaction evidence="7">
        <text>L-threonyl-[protein] + ATP = O-phospho-L-threonyl-[protein] + ADP + H(+)</text>
        <dbReference type="Rhea" id="RHEA:46608"/>
        <dbReference type="Rhea" id="RHEA-COMP:11060"/>
        <dbReference type="Rhea" id="RHEA-COMP:11605"/>
        <dbReference type="ChEBI" id="CHEBI:15378"/>
        <dbReference type="ChEBI" id="CHEBI:30013"/>
        <dbReference type="ChEBI" id="CHEBI:30616"/>
        <dbReference type="ChEBI" id="CHEBI:61977"/>
        <dbReference type="ChEBI" id="CHEBI:456216"/>
        <dbReference type="EC" id="2.7.11.1"/>
    </reaction>
</comment>
<dbReference type="PROSITE" id="PS50011">
    <property type="entry name" value="PROTEIN_KINASE_DOM"/>
    <property type="match status" value="1"/>
</dbReference>
<keyword evidence="3" id="KW-0808">Transferase</keyword>
<evidence type="ECO:0000259" key="9">
    <source>
        <dbReference type="PROSITE" id="PS50011"/>
    </source>
</evidence>
<dbReference type="PROSITE" id="PS00108">
    <property type="entry name" value="PROTEIN_KINASE_ST"/>
    <property type="match status" value="1"/>
</dbReference>
<dbReference type="EMBL" id="JAYMYQ010000004">
    <property type="protein sequence ID" value="KAK7340040.1"/>
    <property type="molecule type" value="Genomic_DNA"/>
</dbReference>
<dbReference type="InterPro" id="IPR000719">
    <property type="entry name" value="Prot_kinase_dom"/>
</dbReference>
<dbReference type="EC" id="2.7.11.1" evidence="1"/>
<dbReference type="Gene3D" id="1.10.510.10">
    <property type="entry name" value="Transferase(Phosphotransferase) domain 1"/>
    <property type="match status" value="1"/>
</dbReference>
<dbReference type="GO" id="GO:0005524">
    <property type="term" value="F:ATP binding"/>
    <property type="evidence" value="ECO:0007669"/>
    <property type="project" value="UniProtKB-KW"/>
</dbReference>